<dbReference type="PANTHER" id="PTHR16029:SF11">
    <property type="entry name" value="CENTROSOMAL PROTEIN OF 192 KDA"/>
    <property type="match status" value="1"/>
</dbReference>
<dbReference type="GeneID" id="120039917"/>
<reference evidence="3" key="1">
    <citation type="submission" date="2025-08" db="UniProtKB">
        <authorList>
            <consortium name="RefSeq"/>
        </authorList>
    </citation>
    <scope>IDENTIFICATION</scope>
    <source>
        <tissue evidence="3">White muscle</tissue>
    </source>
</reference>
<dbReference type="AlphaFoldDB" id="A0A8U0QD87"/>
<dbReference type="Pfam" id="PF22066">
    <property type="entry name" value="Cep192_D8"/>
    <property type="match status" value="1"/>
</dbReference>
<dbReference type="GO" id="GO:0090222">
    <property type="term" value="P:centrosome-templated microtubule nucleation"/>
    <property type="evidence" value="ECO:0007669"/>
    <property type="project" value="InterPro"/>
</dbReference>
<protein>
    <submittedName>
        <fullName evidence="3">Centrosomal protein of 192 kDa-like isoform X3</fullName>
    </submittedName>
</protein>
<dbReference type="GO" id="GO:0071539">
    <property type="term" value="P:protein localization to centrosome"/>
    <property type="evidence" value="ECO:0007669"/>
    <property type="project" value="InterPro"/>
</dbReference>
<keyword evidence="2" id="KW-1185">Reference proteome</keyword>
<dbReference type="Gene3D" id="2.60.40.10">
    <property type="entry name" value="Immunoglobulins"/>
    <property type="match status" value="1"/>
</dbReference>
<gene>
    <name evidence="3" type="primary">LOC120039917</name>
</gene>
<dbReference type="GO" id="GO:0051298">
    <property type="term" value="P:centrosome duplication"/>
    <property type="evidence" value="ECO:0007669"/>
    <property type="project" value="InterPro"/>
</dbReference>
<dbReference type="GO" id="GO:0005814">
    <property type="term" value="C:centriole"/>
    <property type="evidence" value="ECO:0007669"/>
    <property type="project" value="TreeGrafter"/>
</dbReference>
<dbReference type="GO" id="GO:0090307">
    <property type="term" value="P:mitotic spindle assembly"/>
    <property type="evidence" value="ECO:0007669"/>
    <property type="project" value="TreeGrafter"/>
</dbReference>
<name>A0A8U0QD87_SALNM</name>
<dbReference type="RefSeq" id="XP_038841165.1">
    <property type="nucleotide sequence ID" value="XM_038985237.1"/>
</dbReference>
<dbReference type="InterPro" id="IPR039103">
    <property type="entry name" value="Spd-2/CEP192"/>
</dbReference>
<sequence>MLRAPWRRKVQVDVKCVDNVVCSSQEEALCRGVYAPQDHYSFPPTRVGETSTLKVNMRNNSLETHGLMFLTPKEPFHIKHSKYSLRPQRYIHLPVQFKPVVTGNHSSLLLVQTDTSGNIAIQLTGEALTGLRTAGLGQ</sequence>
<accession>A0A8U0QD87</accession>
<dbReference type="GO" id="GO:0019901">
    <property type="term" value="F:protein kinase binding"/>
    <property type="evidence" value="ECO:0007669"/>
    <property type="project" value="TreeGrafter"/>
</dbReference>
<proteinExistence type="predicted"/>
<evidence type="ECO:0000259" key="1">
    <source>
        <dbReference type="Pfam" id="PF22066"/>
    </source>
</evidence>
<dbReference type="Proteomes" id="UP000808372">
    <property type="component" value="Unplaced"/>
</dbReference>
<dbReference type="GO" id="GO:0005737">
    <property type="term" value="C:cytoplasm"/>
    <property type="evidence" value="ECO:0007669"/>
    <property type="project" value="TreeGrafter"/>
</dbReference>
<evidence type="ECO:0000313" key="2">
    <source>
        <dbReference type="Proteomes" id="UP000808372"/>
    </source>
</evidence>
<dbReference type="InterPro" id="IPR013783">
    <property type="entry name" value="Ig-like_fold"/>
</dbReference>
<evidence type="ECO:0000313" key="3">
    <source>
        <dbReference type="RefSeq" id="XP_038841165.1"/>
    </source>
</evidence>
<organism evidence="2 3">
    <name type="scientific">Salvelinus namaycush</name>
    <name type="common">Lake trout</name>
    <name type="synonym">Salmo namaycush</name>
    <dbReference type="NCBI Taxonomy" id="8040"/>
    <lineage>
        <taxon>Eukaryota</taxon>
        <taxon>Metazoa</taxon>
        <taxon>Chordata</taxon>
        <taxon>Craniata</taxon>
        <taxon>Vertebrata</taxon>
        <taxon>Euteleostomi</taxon>
        <taxon>Actinopterygii</taxon>
        <taxon>Neopterygii</taxon>
        <taxon>Teleostei</taxon>
        <taxon>Protacanthopterygii</taxon>
        <taxon>Salmoniformes</taxon>
        <taxon>Salmonidae</taxon>
        <taxon>Salmoninae</taxon>
        <taxon>Salvelinus</taxon>
    </lineage>
</organism>
<dbReference type="GO" id="GO:0000242">
    <property type="term" value="C:pericentriolar material"/>
    <property type="evidence" value="ECO:0007669"/>
    <property type="project" value="TreeGrafter"/>
</dbReference>
<feature type="domain" description="Cep192-like" evidence="1">
    <location>
        <begin position="30"/>
        <end position="128"/>
    </location>
</feature>
<dbReference type="InterPro" id="IPR054088">
    <property type="entry name" value="Cep192-like_D8"/>
</dbReference>
<dbReference type="PANTHER" id="PTHR16029">
    <property type="entry name" value="CENTROSOMAL PROTEIN OF 192 KDA"/>
    <property type="match status" value="1"/>
</dbReference>